<dbReference type="FunFam" id="3.30.70.270:FF:000001">
    <property type="entry name" value="Diguanylate cyclase domain protein"/>
    <property type="match status" value="1"/>
</dbReference>
<dbReference type="InterPro" id="IPR001789">
    <property type="entry name" value="Sig_transdc_resp-reg_receiver"/>
</dbReference>
<dbReference type="PROSITE" id="PS50883">
    <property type="entry name" value="EAL"/>
    <property type="match status" value="1"/>
</dbReference>
<dbReference type="Gene3D" id="3.30.70.270">
    <property type="match status" value="1"/>
</dbReference>
<dbReference type="InterPro" id="IPR043128">
    <property type="entry name" value="Rev_trsase/Diguanyl_cyclase"/>
</dbReference>
<dbReference type="SUPFAM" id="SSF52172">
    <property type="entry name" value="CheY-like"/>
    <property type="match status" value="1"/>
</dbReference>
<dbReference type="NCBIfam" id="TIGR00254">
    <property type="entry name" value="GGDEF"/>
    <property type="match status" value="1"/>
</dbReference>
<dbReference type="AlphaFoldDB" id="A0A0F9RJK5"/>
<dbReference type="Pfam" id="PF00563">
    <property type="entry name" value="EAL"/>
    <property type="match status" value="1"/>
</dbReference>
<dbReference type="PANTHER" id="PTHR44757">
    <property type="entry name" value="DIGUANYLATE CYCLASE DGCP"/>
    <property type="match status" value="1"/>
</dbReference>
<reference evidence="4" key="1">
    <citation type="journal article" date="2015" name="Nature">
        <title>Complex archaea that bridge the gap between prokaryotes and eukaryotes.</title>
        <authorList>
            <person name="Spang A."/>
            <person name="Saw J.H."/>
            <person name="Jorgensen S.L."/>
            <person name="Zaremba-Niedzwiedzka K."/>
            <person name="Martijn J."/>
            <person name="Lind A.E."/>
            <person name="van Eijk R."/>
            <person name="Schleper C."/>
            <person name="Guy L."/>
            <person name="Ettema T.J."/>
        </authorList>
    </citation>
    <scope>NUCLEOTIDE SEQUENCE</scope>
</reference>
<dbReference type="Pfam" id="PF00072">
    <property type="entry name" value="Response_reg"/>
    <property type="match status" value="1"/>
</dbReference>
<dbReference type="CDD" id="cd01948">
    <property type="entry name" value="EAL"/>
    <property type="match status" value="1"/>
</dbReference>
<evidence type="ECO:0000259" key="1">
    <source>
        <dbReference type="PROSITE" id="PS50110"/>
    </source>
</evidence>
<dbReference type="InterPro" id="IPR052155">
    <property type="entry name" value="Biofilm_reg_signaling"/>
</dbReference>
<proteinExistence type="predicted"/>
<name>A0A0F9RJK5_9ZZZZ</name>
<sequence length="564" mass="63318">MNILIVDDDQVDRESIKRSLKRPDYSSQVQEVESVDAALAIIKHQHFDVILLDYNLPQRNGIELLLELQGDSTIDNTAIIMMSSNEEDELALECIRAGAQDFLTKTEISAFRLTRAIINARTRSEMEQQLFKSYTKTKELAEKDSLTGLANRYFFDESLKLDIANNIRTNELIALLLIDLDHFKFVNDNYGHDIGDQLLINVVNRIQSCLRGSELFSRLGGDEFAITITNLQSASDASHVAKRIIAIFDEPFEIGDLSIKSSVSIGISVHPKDATGAKELFKYADIAMYRAKKLGRGQFCFFESSLQQQFFSEYQLETDLRIATENNDFSLNYQPVLDGITKNLVGVEALIRWNNDGTMVGPDTFIPIAEKTLLILDIGKWVITEAISQLAEWNKHLSTPISMAINLSAVQLKDLSLLEHINTCLSNYRVDANLITFELTETALLIDSEQSTHTIEKISEVGCKIALDDFGTGFSSLSHLIQYPLNIIKIDKSLMPSVSDEKKVKHILIGLVSMVKSLGHELVAEGIEQESDLELCTSLAIDKLQGYYFDKPLTANQLKDKYLS</sequence>
<dbReference type="InterPro" id="IPR000160">
    <property type="entry name" value="GGDEF_dom"/>
</dbReference>
<dbReference type="Gene3D" id="3.20.20.450">
    <property type="entry name" value="EAL domain"/>
    <property type="match status" value="1"/>
</dbReference>
<dbReference type="PROSITE" id="PS50887">
    <property type="entry name" value="GGDEF"/>
    <property type="match status" value="1"/>
</dbReference>
<dbReference type="EMBL" id="LAZR01001139">
    <property type="protein sequence ID" value="KKN50017.1"/>
    <property type="molecule type" value="Genomic_DNA"/>
</dbReference>
<dbReference type="SUPFAM" id="SSF141868">
    <property type="entry name" value="EAL domain-like"/>
    <property type="match status" value="1"/>
</dbReference>
<evidence type="ECO:0000259" key="2">
    <source>
        <dbReference type="PROSITE" id="PS50883"/>
    </source>
</evidence>
<evidence type="ECO:0000259" key="3">
    <source>
        <dbReference type="PROSITE" id="PS50887"/>
    </source>
</evidence>
<feature type="domain" description="Response regulatory" evidence="1">
    <location>
        <begin position="2"/>
        <end position="120"/>
    </location>
</feature>
<dbReference type="InterPro" id="IPR029787">
    <property type="entry name" value="Nucleotide_cyclase"/>
</dbReference>
<dbReference type="Pfam" id="PF00990">
    <property type="entry name" value="GGDEF"/>
    <property type="match status" value="1"/>
</dbReference>
<gene>
    <name evidence="4" type="ORF">LCGC14_0637000</name>
</gene>
<comment type="caution">
    <text evidence="4">The sequence shown here is derived from an EMBL/GenBank/DDBJ whole genome shotgun (WGS) entry which is preliminary data.</text>
</comment>
<dbReference type="SUPFAM" id="SSF55073">
    <property type="entry name" value="Nucleotide cyclase"/>
    <property type="match status" value="1"/>
</dbReference>
<dbReference type="GO" id="GO:0000160">
    <property type="term" value="P:phosphorelay signal transduction system"/>
    <property type="evidence" value="ECO:0007669"/>
    <property type="project" value="InterPro"/>
</dbReference>
<dbReference type="SMART" id="SM00448">
    <property type="entry name" value="REC"/>
    <property type="match status" value="1"/>
</dbReference>
<dbReference type="Gene3D" id="3.40.50.2300">
    <property type="match status" value="1"/>
</dbReference>
<protein>
    <recommendedName>
        <fullName evidence="5">Response regulator receiver modulated diguanylate cyclase/phosphodiesterase</fullName>
    </recommendedName>
</protein>
<dbReference type="PANTHER" id="PTHR44757:SF2">
    <property type="entry name" value="BIOFILM ARCHITECTURE MAINTENANCE PROTEIN MBAA"/>
    <property type="match status" value="1"/>
</dbReference>
<evidence type="ECO:0008006" key="5">
    <source>
        <dbReference type="Google" id="ProtNLM"/>
    </source>
</evidence>
<accession>A0A0F9RJK5</accession>
<feature type="domain" description="EAL" evidence="2">
    <location>
        <begin position="313"/>
        <end position="564"/>
    </location>
</feature>
<organism evidence="4">
    <name type="scientific">marine sediment metagenome</name>
    <dbReference type="NCBI Taxonomy" id="412755"/>
    <lineage>
        <taxon>unclassified sequences</taxon>
        <taxon>metagenomes</taxon>
        <taxon>ecological metagenomes</taxon>
    </lineage>
</organism>
<dbReference type="InterPro" id="IPR035919">
    <property type="entry name" value="EAL_sf"/>
</dbReference>
<dbReference type="CDD" id="cd01949">
    <property type="entry name" value="GGDEF"/>
    <property type="match status" value="1"/>
</dbReference>
<dbReference type="CDD" id="cd00156">
    <property type="entry name" value="REC"/>
    <property type="match status" value="1"/>
</dbReference>
<dbReference type="SMART" id="SM00267">
    <property type="entry name" value="GGDEF"/>
    <property type="match status" value="1"/>
</dbReference>
<dbReference type="SMART" id="SM00052">
    <property type="entry name" value="EAL"/>
    <property type="match status" value="1"/>
</dbReference>
<dbReference type="InterPro" id="IPR011006">
    <property type="entry name" value="CheY-like_superfamily"/>
</dbReference>
<evidence type="ECO:0000313" key="4">
    <source>
        <dbReference type="EMBL" id="KKN50017.1"/>
    </source>
</evidence>
<dbReference type="PROSITE" id="PS50110">
    <property type="entry name" value="RESPONSE_REGULATORY"/>
    <property type="match status" value="1"/>
</dbReference>
<feature type="domain" description="GGDEF" evidence="3">
    <location>
        <begin position="171"/>
        <end position="304"/>
    </location>
</feature>
<dbReference type="InterPro" id="IPR001633">
    <property type="entry name" value="EAL_dom"/>
</dbReference>